<name>A0A239E443_9ACTN</name>
<protein>
    <submittedName>
        <fullName evidence="3">Transposase</fullName>
    </submittedName>
</protein>
<evidence type="ECO:0000259" key="2">
    <source>
        <dbReference type="Pfam" id="PF02371"/>
    </source>
</evidence>
<accession>A0A239E443</accession>
<evidence type="ECO:0000313" key="3">
    <source>
        <dbReference type="EMBL" id="SNS38753.1"/>
    </source>
</evidence>
<proteinExistence type="predicted"/>
<evidence type="ECO:0000259" key="1">
    <source>
        <dbReference type="Pfam" id="PF01548"/>
    </source>
</evidence>
<keyword evidence="4" id="KW-1185">Reference proteome</keyword>
<dbReference type="InterPro" id="IPR002525">
    <property type="entry name" value="Transp_IS110-like_N"/>
</dbReference>
<dbReference type="OrthoDB" id="9815354at2"/>
<dbReference type="GO" id="GO:0006313">
    <property type="term" value="P:DNA transposition"/>
    <property type="evidence" value="ECO:0007669"/>
    <property type="project" value="InterPro"/>
</dbReference>
<dbReference type="AlphaFoldDB" id="A0A239E443"/>
<dbReference type="GO" id="GO:0003677">
    <property type="term" value="F:DNA binding"/>
    <property type="evidence" value="ECO:0007669"/>
    <property type="project" value="InterPro"/>
</dbReference>
<sequence>MEVLYERVAGLDIGKKTLTVCVRTPGARGGRRAETRTFSTMTRSLQVMRDWLLDRGVTIAAMESTSTYWKGAFYCLEEVMEVWLVNAAHIKSISRRKTDVKDAEWIAQPLECGLLRPSFVPPPDIRRLRMLTRYRVQLMADRTREITRLELMLEDASVKLSSVAASLTSVSARAMLGALIAGESDPRVLAELAKGKMRRKIPALTEALTGHFDAQHAQLARSMLARIEAIETALAELNTVIAAAFEPWAHQLELLQTIPGVGEKVAQVIIAETGADMSRFPTPEHLASWAGVAPGTRESAGKRYPVRPPHGNKWLTAMLVEAAGSVGRMKGANYLAAQHARLTSRRGMARAQLAVGHSILVSAYWMLTRDEPYQDLGPEWLARRNDEAHARRLVAQLERLGHTVVLDPAA</sequence>
<feature type="domain" description="Transposase IS116/IS110/IS902 C-terminal" evidence="2">
    <location>
        <begin position="253"/>
        <end position="330"/>
    </location>
</feature>
<dbReference type="Proteomes" id="UP000198373">
    <property type="component" value="Unassembled WGS sequence"/>
</dbReference>
<dbReference type="InterPro" id="IPR003346">
    <property type="entry name" value="Transposase_20"/>
</dbReference>
<dbReference type="NCBIfam" id="NF033542">
    <property type="entry name" value="transpos_IS110"/>
    <property type="match status" value="1"/>
</dbReference>
<dbReference type="Pfam" id="PF02371">
    <property type="entry name" value="Transposase_20"/>
    <property type="match status" value="1"/>
</dbReference>
<gene>
    <name evidence="3" type="ORF">SAMN06893096_103490</name>
</gene>
<dbReference type="GO" id="GO:0004803">
    <property type="term" value="F:transposase activity"/>
    <property type="evidence" value="ECO:0007669"/>
    <property type="project" value="InterPro"/>
</dbReference>
<dbReference type="Pfam" id="PF01548">
    <property type="entry name" value="DEDD_Tnp_IS110"/>
    <property type="match status" value="1"/>
</dbReference>
<dbReference type="PANTHER" id="PTHR33055:SF15">
    <property type="entry name" value="TRANSPOSASE-RELATED"/>
    <property type="match status" value="1"/>
</dbReference>
<dbReference type="PANTHER" id="PTHR33055">
    <property type="entry name" value="TRANSPOSASE FOR INSERTION SEQUENCE ELEMENT IS1111A"/>
    <property type="match status" value="1"/>
</dbReference>
<dbReference type="InterPro" id="IPR047650">
    <property type="entry name" value="Transpos_IS110"/>
</dbReference>
<feature type="domain" description="Transposase IS110-like N-terminal" evidence="1">
    <location>
        <begin position="9"/>
        <end position="155"/>
    </location>
</feature>
<dbReference type="EMBL" id="FZOO01000003">
    <property type="protein sequence ID" value="SNS38753.1"/>
    <property type="molecule type" value="Genomic_DNA"/>
</dbReference>
<dbReference type="RefSeq" id="WP_089305232.1">
    <property type="nucleotide sequence ID" value="NZ_FZOO01000003.1"/>
</dbReference>
<reference evidence="4" key="1">
    <citation type="submission" date="2017-06" db="EMBL/GenBank/DDBJ databases">
        <authorList>
            <person name="Varghese N."/>
            <person name="Submissions S."/>
        </authorList>
    </citation>
    <scope>NUCLEOTIDE SEQUENCE [LARGE SCALE GENOMIC DNA]</scope>
    <source>
        <strain evidence="4">DSM 46839</strain>
    </source>
</reference>
<evidence type="ECO:0000313" key="4">
    <source>
        <dbReference type="Proteomes" id="UP000198373"/>
    </source>
</evidence>
<organism evidence="3 4">
    <name type="scientific">Geodermatophilus pulveris</name>
    <dbReference type="NCBI Taxonomy" id="1564159"/>
    <lineage>
        <taxon>Bacteria</taxon>
        <taxon>Bacillati</taxon>
        <taxon>Actinomycetota</taxon>
        <taxon>Actinomycetes</taxon>
        <taxon>Geodermatophilales</taxon>
        <taxon>Geodermatophilaceae</taxon>
        <taxon>Geodermatophilus</taxon>
    </lineage>
</organism>